<feature type="compositionally biased region" description="Low complexity" evidence="1">
    <location>
        <begin position="273"/>
        <end position="284"/>
    </location>
</feature>
<feature type="compositionally biased region" description="Polar residues" evidence="1">
    <location>
        <begin position="629"/>
        <end position="647"/>
    </location>
</feature>
<feature type="compositionally biased region" description="Polar residues" evidence="1">
    <location>
        <begin position="719"/>
        <end position="739"/>
    </location>
</feature>
<dbReference type="OrthoDB" id="434647at2759"/>
<feature type="compositionally biased region" description="Low complexity" evidence="1">
    <location>
        <begin position="651"/>
        <end position="666"/>
    </location>
</feature>
<feature type="compositionally biased region" description="Polar residues" evidence="1">
    <location>
        <begin position="457"/>
        <end position="476"/>
    </location>
</feature>
<organism evidence="3 4">
    <name type="scientific">Cronartium quercuum f. sp. fusiforme G11</name>
    <dbReference type="NCBI Taxonomy" id="708437"/>
    <lineage>
        <taxon>Eukaryota</taxon>
        <taxon>Fungi</taxon>
        <taxon>Dikarya</taxon>
        <taxon>Basidiomycota</taxon>
        <taxon>Pucciniomycotina</taxon>
        <taxon>Pucciniomycetes</taxon>
        <taxon>Pucciniales</taxon>
        <taxon>Coleosporiaceae</taxon>
        <taxon>Cronartium</taxon>
    </lineage>
</organism>
<evidence type="ECO:0000313" key="3">
    <source>
        <dbReference type="EMBL" id="KAG0149038.1"/>
    </source>
</evidence>
<feature type="compositionally biased region" description="Polar residues" evidence="1">
    <location>
        <begin position="595"/>
        <end position="609"/>
    </location>
</feature>
<reference evidence="3" key="1">
    <citation type="submission" date="2013-11" db="EMBL/GenBank/DDBJ databases">
        <title>Genome sequence of the fusiform rust pathogen reveals effectors for host alternation and coevolution with pine.</title>
        <authorList>
            <consortium name="DOE Joint Genome Institute"/>
            <person name="Smith K."/>
            <person name="Pendleton A."/>
            <person name="Kubisiak T."/>
            <person name="Anderson C."/>
            <person name="Salamov A."/>
            <person name="Aerts A."/>
            <person name="Riley R."/>
            <person name="Clum A."/>
            <person name="Lindquist E."/>
            <person name="Ence D."/>
            <person name="Campbell M."/>
            <person name="Kronenberg Z."/>
            <person name="Feau N."/>
            <person name="Dhillon B."/>
            <person name="Hamelin R."/>
            <person name="Burleigh J."/>
            <person name="Smith J."/>
            <person name="Yandell M."/>
            <person name="Nelson C."/>
            <person name="Grigoriev I."/>
            <person name="Davis J."/>
        </authorList>
    </citation>
    <scope>NUCLEOTIDE SEQUENCE</scope>
    <source>
        <strain evidence="3">G11</strain>
    </source>
</reference>
<evidence type="ECO:0000256" key="1">
    <source>
        <dbReference type="SAM" id="MobiDB-lite"/>
    </source>
</evidence>
<feature type="compositionally biased region" description="Basic and acidic residues" evidence="1">
    <location>
        <begin position="673"/>
        <end position="695"/>
    </location>
</feature>
<feature type="transmembrane region" description="Helical" evidence="2">
    <location>
        <begin position="6"/>
        <end position="26"/>
    </location>
</feature>
<feature type="transmembrane region" description="Helical" evidence="2">
    <location>
        <begin position="77"/>
        <end position="98"/>
    </location>
</feature>
<comment type="caution">
    <text evidence="3">The sequence shown here is derived from an EMBL/GenBank/DDBJ whole genome shotgun (WGS) entry which is preliminary data.</text>
</comment>
<dbReference type="EMBL" id="MU167231">
    <property type="protein sequence ID" value="KAG0149038.1"/>
    <property type="molecule type" value="Genomic_DNA"/>
</dbReference>
<dbReference type="Proteomes" id="UP000886653">
    <property type="component" value="Unassembled WGS sequence"/>
</dbReference>
<keyword evidence="2" id="KW-0472">Membrane</keyword>
<accession>A0A9P6NN32</accession>
<feature type="compositionally biased region" description="Low complexity" evidence="1">
    <location>
        <begin position="704"/>
        <end position="717"/>
    </location>
</feature>
<feature type="compositionally biased region" description="Polar residues" evidence="1">
    <location>
        <begin position="397"/>
        <end position="410"/>
    </location>
</feature>
<feature type="region of interest" description="Disordered" evidence="1">
    <location>
        <begin position="589"/>
        <end position="739"/>
    </location>
</feature>
<keyword evidence="2" id="KW-1133">Transmembrane helix</keyword>
<feature type="transmembrane region" description="Helical" evidence="2">
    <location>
        <begin position="104"/>
        <end position="127"/>
    </location>
</feature>
<feature type="region of interest" description="Disordered" evidence="1">
    <location>
        <begin position="456"/>
        <end position="575"/>
    </location>
</feature>
<name>A0A9P6NN32_9BASI</name>
<gene>
    <name evidence="3" type="ORF">CROQUDRAFT_40378</name>
</gene>
<keyword evidence="4" id="KW-1185">Reference proteome</keyword>
<dbReference type="AlphaFoldDB" id="A0A9P6NN32"/>
<evidence type="ECO:0000256" key="2">
    <source>
        <dbReference type="SAM" id="Phobius"/>
    </source>
</evidence>
<feature type="region of interest" description="Disordered" evidence="1">
    <location>
        <begin position="387"/>
        <end position="443"/>
    </location>
</feature>
<feature type="transmembrane region" description="Helical" evidence="2">
    <location>
        <begin position="139"/>
        <end position="157"/>
    </location>
</feature>
<evidence type="ECO:0000313" key="4">
    <source>
        <dbReference type="Proteomes" id="UP000886653"/>
    </source>
</evidence>
<feature type="region of interest" description="Disordered" evidence="1">
    <location>
        <begin position="242"/>
        <end position="291"/>
    </location>
</feature>
<protein>
    <submittedName>
        <fullName evidence="3">Uncharacterized protein</fullName>
    </submittedName>
</protein>
<proteinExistence type="predicted"/>
<feature type="compositionally biased region" description="Low complexity" evidence="1">
    <location>
        <begin position="486"/>
        <end position="504"/>
    </location>
</feature>
<sequence>MGLVIPIGIAKALIQWIAFWGAFKALKVPKTRRKIPRLNFRRNESASVTVHQAQSSSDSLTSAQKLRRTQIKAMTKMCLVWVVWTRIQLIVDWIAWAIPFYDEIHLAILIMMIVMGPTGADFFFRHIIKRVASPYERTFDAILGTIHDVLVITIYILTSGPKYLYRQYENWKARQFNKSLLSARAAAPPTRLPSLQSFRFPANRSSATLATNTLHLKPSIISQDHSTQPDSSYLHSRRRYPSLAPRQTHRGTSQEPSTLKVPQRKPTLSRKLSSTYRRSVSNSSMKSALDHRASCTLPKKHDVRVLENRLESKTPLATAHLNTLREPKPMIFGNSNLINVPPIQPTIRSSDSHFKGNQYAVNFERHTDLSMTYESSEDQHNSIIIHDDCSEPADSTGGFTWPSTQSVQPQSRKRSLRPDEEPPLPMSGTVLDGLAPQSDGSSHIIRRPFQYPHIQIESPSRPQSDSPNDVDTSQAPPNKRQKVALSISSDGSGSSSKSNDASDSMVIKSLVSHERPGSNPHGESGTSDTSIWRSAPNAALPMPDETLSPTKVPPPTTKRRLHGPDEPLPVYQTDELREKALGSIRALPGVWDFPTSESSPQSGKLNSRLNGLRQAISKSGTSPHRRPSDTQPTRKTSTSQVKKSAQVPNGKPTSSSRKVSTSTKPRPISGKLGQERALKTLDKRTFSNSLDEVRKVSGPILSGPSRKPSKSNSVKPSVTHKTGQTVDRASKSSPSRTAI</sequence>
<keyword evidence="2" id="KW-0812">Transmembrane</keyword>